<reference evidence="2" key="1">
    <citation type="journal article" date="2019" name="Int. J. Syst. Evol. Microbiol.">
        <title>The Global Catalogue of Microorganisms (GCM) 10K type strain sequencing project: providing services to taxonomists for standard genome sequencing and annotation.</title>
        <authorList>
            <consortium name="The Broad Institute Genomics Platform"/>
            <consortium name="The Broad Institute Genome Sequencing Center for Infectious Disease"/>
            <person name="Wu L."/>
            <person name="Ma J."/>
        </authorList>
    </citation>
    <scope>NUCLEOTIDE SEQUENCE [LARGE SCALE GENOMIC DNA]</scope>
    <source>
        <strain evidence="2">JCM 9377</strain>
    </source>
</reference>
<evidence type="ECO:0000313" key="1">
    <source>
        <dbReference type="EMBL" id="GAA3211347.1"/>
    </source>
</evidence>
<comment type="caution">
    <text evidence="1">The sequence shown here is derived from an EMBL/GenBank/DDBJ whole genome shotgun (WGS) entry which is preliminary data.</text>
</comment>
<accession>A0ABP6Q8E5</accession>
<dbReference type="EMBL" id="BAAAUV010000006">
    <property type="protein sequence ID" value="GAA3211347.1"/>
    <property type="molecule type" value="Genomic_DNA"/>
</dbReference>
<organism evidence="1 2">
    <name type="scientific">Actinocorallia longicatena</name>
    <dbReference type="NCBI Taxonomy" id="111803"/>
    <lineage>
        <taxon>Bacteria</taxon>
        <taxon>Bacillati</taxon>
        <taxon>Actinomycetota</taxon>
        <taxon>Actinomycetes</taxon>
        <taxon>Streptosporangiales</taxon>
        <taxon>Thermomonosporaceae</taxon>
        <taxon>Actinocorallia</taxon>
    </lineage>
</organism>
<dbReference type="RefSeq" id="WP_344828201.1">
    <property type="nucleotide sequence ID" value="NZ_BAAAUV010000006.1"/>
</dbReference>
<name>A0ABP6Q8E5_9ACTN</name>
<keyword evidence="2" id="KW-1185">Reference proteome</keyword>
<evidence type="ECO:0000313" key="2">
    <source>
        <dbReference type="Proteomes" id="UP001501237"/>
    </source>
</evidence>
<proteinExistence type="predicted"/>
<protein>
    <submittedName>
        <fullName evidence="1">Uncharacterized protein</fullName>
    </submittedName>
</protein>
<gene>
    <name evidence="1" type="ORF">GCM10010468_30000</name>
</gene>
<sequence>MQTLTWIIMGSTGSAPGVLSLSGGRVAFEAFGRGALTMSQLRTLEQRTGRPGLADHLTDGHRVPIFEAPLEAVTNVTFPWYYFGGGMKLTIGGHPFRFSFLQPQNTRFPGDLSTLGELTSGRAGGRAWKSVFA</sequence>
<dbReference type="Proteomes" id="UP001501237">
    <property type="component" value="Unassembled WGS sequence"/>
</dbReference>